<gene>
    <name evidence="2" type="ORF">METZ01_LOCUS415351</name>
</gene>
<keyword evidence="1" id="KW-0472">Membrane</keyword>
<accession>A0A382WUH2</accession>
<evidence type="ECO:0000256" key="1">
    <source>
        <dbReference type="SAM" id="Phobius"/>
    </source>
</evidence>
<name>A0A382WUH2_9ZZZZ</name>
<keyword evidence="1" id="KW-1133">Transmembrane helix</keyword>
<sequence>VNVLTAIESYGPQVIIVIIALRMLIGGKFPKLAR</sequence>
<evidence type="ECO:0000313" key="2">
    <source>
        <dbReference type="EMBL" id="SVD62497.1"/>
    </source>
</evidence>
<protein>
    <submittedName>
        <fullName evidence="2">Uncharacterized protein</fullName>
    </submittedName>
</protein>
<dbReference type="EMBL" id="UINC01162635">
    <property type="protein sequence ID" value="SVD62497.1"/>
    <property type="molecule type" value="Genomic_DNA"/>
</dbReference>
<dbReference type="AlphaFoldDB" id="A0A382WUH2"/>
<feature type="non-terminal residue" evidence="2">
    <location>
        <position position="1"/>
    </location>
</feature>
<feature type="transmembrane region" description="Helical" evidence="1">
    <location>
        <begin position="6"/>
        <end position="25"/>
    </location>
</feature>
<reference evidence="2" key="1">
    <citation type="submission" date="2018-05" db="EMBL/GenBank/DDBJ databases">
        <authorList>
            <person name="Lanie J.A."/>
            <person name="Ng W.-L."/>
            <person name="Kazmierczak K.M."/>
            <person name="Andrzejewski T.M."/>
            <person name="Davidsen T.M."/>
            <person name="Wayne K.J."/>
            <person name="Tettelin H."/>
            <person name="Glass J.I."/>
            <person name="Rusch D."/>
            <person name="Podicherti R."/>
            <person name="Tsui H.-C.T."/>
            <person name="Winkler M.E."/>
        </authorList>
    </citation>
    <scope>NUCLEOTIDE SEQUENCE</scope>
</reference>
<proteinExistence type="predicted"/>
<keyword evidence="1" id="KW-0812">Transmembrane</keyword>
<organism evidence="2">
    <name type="scientific">marine metagenome</name>
    <dbReference type="NCBI Taxonomy" id="408172"/>
    <lineage>
        <taxon>unclassified sequences</taxon>
        <taxon>metagenomes</taxon>
        <taxon>ecological metagenomes</taxon>
    </lineage>
</organism>